<accession>A0A1W1CZV5</accession>
<dbReference type="AlphaFoldDB" id="A0A1W1CZV5"/>
<feature type="domain" description="FMN-binding" evidence="6">
    <location>
        <begin position="89"/>
        <end position="167"/>
    </location>
</feature>
<dbReference type="EMBL" id="FPHM01000212">
    <property type="protein sequence ID" value="SFV71202.1"/>
    <property type="molecule type" value="Genomic_DNA"/>
</dbReference>
<reference evidence="7" key="1">
    <citation type="submission" date="2016-10" db="EMBL/GenBank/DDBJ databases">
        <authorList>
            <person name="de Groot N.N."/>
        </authorList>
    </citation>
    <scope>NUCLEOTIDE SEQUENCE</scope>
</reference>
<dbReference type="InterPro" id="IPR010209">
    <property type="entry name" value="Ion_transpt_RnfG/RsxG"/>
</dbReference>
<protein>
    <recommendedName>
        <fullName evidence="6">FMN-binding domain-containing protein</fullName>
    </recommendedName>
</protein>
<gene>
    <name evidence="7" type="ORF">MNB_SV-13-8</name>
</gene>
<dbReference type="InterPro" id="IPR007329">
    <property type="entry name" value="FMN-bd"/>
</dbReference>
<evidence type="ECO:0000313" key="7">
    <source>
        <dbReference type="EMBL" id="SFV71202.1"/>
    </source>
</evidence>
<keyword evidence="2" id="KW-0597">Phosphoprotein</keyword>
<dbReference type="GO" id="GO:0022900">
    <property type="term" value="P:electron transport chain"/>
    <property type="evidence" value="ECO:0007669"/>
    <property type="project" value="InterPro"/>
</dbReference>
<dbReference type="GO" id="GO:0005886">
    <property type="term" value="C:plasma membrane"/>
    <property type="evidence" value="ECO:0007669"/>
    <property type="project" value="InterPro"/>
</dbReference>
<dbReference type="PANTHER" id="PTHR36118:SF1">
    <property type="entry name" value="ION-TRANSLOCATING OXIDOREDUCTASE COMPLEX SUBUNIT G"/>
    <property type="match status" value="1"/>
</dbReference>
<evidence type="ECO:0000256" key="4">
    <source>
        <dbReference type="ARBA" id="ARBA00022643"/>
    </source>
</evidence>
<dbReference type="PANTHER" id="PTHR36118">
    <property type="entry name" value="ION-TRANSLOCATING OXIDOREDUCTASE COMPLEX SUBUNIT G"/>
    <property type="match status" value="1"/>
</dbReference>
<name>A0A1W1CZV5_9ZZZZ</name>
<dbReference type="GO" id="GO:0010181">
    <property type="term" value="F:FMN binding"/>
    <property type="evidence" value="ECO:0007669"/>
    <property type="project" value="InterPro"/>
</dbReference>
<keyword evidence="5" id="KW-0249">Electron transport</keyword>
<dbReference type="Pfam" id="PF04205">
    <property type="entry name" value="FMN_bind"/>
    <property type="match status" value="1"/>
</dbReference>
<keyword evidence="4" id="KW-0288">FMN</keyword>
<dbReference type="GO" id="GO:0009055">
    <property type="term" value="F:electron transfer activity"/>
    <property type="evidence" value="ECO:0007669"/>
    <property type="project" value="InterPro"/>
</dbReference>
<evidence type="ECO:0000259" key="6">
    <source>
        <dbReference type="SMART" id="SM00900"/>
    </source>
</evidence>
<evidence type="ECO:0000256" key="1">
    <source>
        <dbReference type="ARBA" id="ARBA00022448"/>
    </source>
</evidence>
<organism evidence="7">
    <name type="scientific">hydrothermal vent metagenome</name>
    <dbReference type="NCBI Taxonomy" id="652676"/>
    <lineage>
        <taxon>unclassified sequences</taxon>
        <taxon>metagenomes</taxon>
        <taxon>ecological metagenomes</taxon>
    </lineage>
</organism>
<dbReference type="SMART" id="SM00900">
    <property type="entry name" value="FMN_bind"/>
    <property type="match status" value="1"/>
</dbReference>
<evidence type="ECO:0000256" key="2">
    <source>
        <dbReference type="ARBA" id="ARBA00022553"/>
    </source>
</evidence>
<keyword evidence="1" id="KW-0813">Transport</keyword>
<proteinExistence type="predicted"/>
<evidence type="ECO:0000256" key="3">
    <source>
        <dbReference type="ARBA" id="ARBA00022630"/>
    </source>
</evidence>
<evidence type="ECO:0000256" key="5">
    <source>
        <dbReference type="ARBA" id="ARBA00022982"/>
    </source>
</evidence>
<sequence length="172" mass="19381">MKSILLYLLLSLTIVFAKSSLSLEKIFKESFGENISIGQKNITLNNSETKALEKRAKTKIESKKVRFYVIKKAKKTEGYGVLLFQRIRTKQAVILYLINKDVKIKNIEILAFHEPSEYKPYSTWKKAFLGKGLKDNLKAGYAIPTISGATLSARAITNASRIALAIVEKETH</sequence>
<keyword evidence="3" id="KW-0285">Flavoprotein</keyword>